<evidence type="ECO:0000256" key="2">
    <source>
        <dbReference type="ARBA" id="ARBA00022803"/>
    </source>
</evidence>
<dbReference type="PANTHER" id="PTHR45641">
    <property type="entry name" value="TETRATRICOPEPTIDE REPEAT PROTEIN (AFU_ORTHOLOGUE AFUA_6G03870)"/>
    <property type="match status" value="1"/>
</dbReference>
<dbReference type="PROSITE" id="PS50005">
    <property type="entry name" value="TPR"/>
    <property type="match status" value="2"/>
</dbReference>
<comment type="caution">
    <text evidence="4">The sequence shown here is derived from an EMBL/GenBank/DDBJ whole genome shotgun (WGS) entry which is preliminary data.</text>
</comment>
<accession>A0A9W7ERV0</accession>
<dbReference type="AlphaFoldDB" id="A0A9W7ERV0"/>
<evidence type="ECO:0000313" key="4">
    <source>
        <dbReference type="EMBL" id="GMH90529.1"/>
    </source>
</evidence>
<dbReference type="SUPFAM" id="SSF48452">
    <property type="entry name" value="TPR-like"/>
    <property type="match status" value="2"/>
</dbReference>
<gene>
    <name evidence="4" type="ORF">TL16_g11794</name>
</gene>
<dbReference type="Proteomes" id="UP001162640">
    <property type="component" value="Unassembled WGS sequence"/>
</dbReference>
<dbReference type="InterPro" id="IPR011990">
    <property type="entry name" value="TPR-like_helical_dom_sf"/>
</dbReference>
<reference evidence="5" key="1">
    <citation type="journal article" date="2023" name="Commun. Biol.">
        <title>Genome analysis of Parmales, the sister group of diatoms, reveals the evolutionary specialization of diatoms from phago-mixotrophs to photoautotrophs.</title>
        <authorList>
            <person name="Ban H."/>
            <person name="Sato S."/>
            <person name="Yoshikawa S."/>
            <person name="Yamada K."/>
            <person name="Nakamura Y."/>
            <person name="Ichinomiya M."/>
            <person name="Sato N."/>
            <person name="Blanc-Mathieu R."/>
            <person name="Endo H."/>
            <person name="Kuwata A."/>
            <person name="Ogata H."/>
        </authorList>
    </citation>
    <scope>NUCLEOTIDE SEQUENCE [LARGE SCALE GENOMIC DNA]</scope>
</reference>
<dbReference type="InterPro" id="IPR019734">
    <property type="entry name" value="TPR_rpt"/>
</dbReference>
<protein>
    <recommendedName>
        <fullName evidence="6">Kinesin light chain</fullName>
    </recommendedName>
</protein>
<evidence type="ECO:0000256" key="1">
    <source>
        <dbReference type="ARBA" id="ARBA00022737"/>
    </source>
</evidence>
<keyword evidence="1" id="KW-0677">Repeat</keyword>
<feature type="repeat" description="TPR" evidence="3">
    <location>
        <begin position="299"/>
        <end position="332"/>
    </location>
</feature>
<proteinExistence type="predicted"/>
<dbReference type="Pfam" id="PF13424">
    <property type="entry name" value="TPR_12"/>
    <property type="match status" value="1"/>
</dbReference>
<feature type="repeat" description="TPR" evidence="3">
    <location>
        <begin position="257"/>
        <end position="290"/>
    </location>
</feature>
<dbReference type="EMBL" id="BLQM01000451">
    <property type="protein sequence ID" value="GMH90529.1"/>
    <property type="molecule type" value="Genomic_DNA"/>
</dbReference>
<name>A0A9W7ERV0_9STRA</name>
<evidence type="ECO:0000313" key="5">
    <source>
        <dbReference type="Proteomes" id="UP001162640"/>
    </source>
</evidence>
<dbReference type="Gene3D" id="1.25.40.10">
    <property type="entry name" value="Tetratricopeptide repeat domain"/>
    <property type="match status" value="1"/>
</dbReference>
<dbReference type="Pfam" id="PF13374">
    <property type="entry name" value="TPR_10"/>
    <property type="match status" value="1"/>
</dbReference>
<evidence type="ECO:0008006" key="6">
    <source>
        <dbReference type="Google" id="ProtNLM"/>
    </source>
</evidence>
<dbReference type="SMART" id="SM00028">
    <property type="entry name" value="TPR"/>
    <property type="match status" value="3"/>
</dbReference>
<evidence type="ECO:0000256" key="3">
    <source>
        <dbReference type="PROSITE-ProRule" id="PRU00339"/>
    </source>
</evidence>
<organism evidence="4 5">
    <name type="scientific">Triparma laevis f. inornata</name>
    <dbReference type="NCBI Taxonomy" id="1714386"/>
    <lineage>
        <taxon>Eukaryota</taxon>
        <taxon>Sar</taxon>
        <taxon>Stramenopiles</taxon>
        <taxon>Ochrophyta</taxon>
        <taxon>Bolidophyceae</taxon>
        <taxon>Parmales</taxon>
        <taxon>Triparmaceae</taxon>
        <taxon>Triparma</taxon>
    </lineage>
</organism>
<dbReference type="PANTHER" id="PTHR45641:SF19">
    <property type="entry name" value="NEPHROCYSTIN-3"/>
    <property type="match status" value="1"/>
</dbReference>
<keyword evidence="2 3" id="KW-0802">TPR repeat</keyword>
<sequence length="375" mass="42962">MWPTSCKNLRGLVSGEGFNEYFRKQFNGNEATYLRWKEVFYVLKIVGGRGCHHNVRVHLETQALSITRPEDLVKLSALAKLCSKEFFDEPSLSVVAWRRILEVLELAMPEEKKVRGKKKTQKKKNDPMKLEILDACYGLGKACNWVDDMDGGKRYLKRVKEGYEEQLGRDSEKALHATYGVIMSTTIGVDERLEKLKYLIKRMERALGEEHVVTLMTLNTLGSMLQRSGEFEEAIKIHESCLAGRTKVLGEDHKDTLGSLNNLGILYDEFKNYEKELEYYERALKAKERILGTTRPSTLYNVYNIASAYTNMNEYGKAEELFERALKGFESQLGKDHVDSKRCARIFMSCCANSGNGEQIVLLKQRYPGLSEFKT</sequence>